<dbReference type="Gramene" id="Psat06G0274900-T1">
    <property type="protein sequence ID" value="KAI5396652.1"/>
    <property type="gene ID" value="KIW84_062749"/>
</dbReference>
<organism evidence="2 3">
    <name type="scientific">Pisum sativum</name>
    <name type="common">Garden pea</name>
    <name type="synonym">Lathyrus oleraceus</name>
    <dbReference type="NCBI Taxonomy" id="3888"/>
    <lineage>
        <taxon>Eukaryota</taxon>
        <taxon>Viridiplantae</taxon>
        <taxon>Streptophyta</taxon>
        <taxon>Embryophyta</taxon>
        <taxon>Tracheophyta</taxon>
        <taxon>Spermatophyta</taxon>
        <taxon>Magnoliopsida</taxon>
        <taxon>eudicotyledons</taxon>
        <taxon>Gunneridae</taxon>
        <taxon>Pentapetalae</taxon>
        <taxon>rosids</taxon>
        <taxon>fabids</taxon>
        <taxon>Fabales</taxon>
        <taxon>Fabaceae</taxon>
        <taxon>Papilionoideae</taxon>
        <taxon>50 kb inversion clade</taxon>
        <taxon>NPAAA clade</taxon>
        <taxon>Hologalegina</taxon>
        <taxon>IRL clade</taxon>
        <taxon>Fabeae</taxon>
        <taxon>Lathyrus</taxon>
    </lineage>
</organism>
<keyword evidence="3" id="KW-1185">Reference proteome</keyword>
<dbReference type="CDD" id="cd04480">
    <property type="entry name" value="RPA1_DBD_A_like"/>
    <property type="match status" value="1"/>
</dbReference>
<dbReference type="EMBL" id="JAMSHJ010000006">
    <property type="protein sequence ID" value="KAI5396652.1"/>
    <property type="molecule type" value="Genomic_DNA"/>
</dbReference>
<dbReference type="InterPro" id="IPR012340">
    <property type="entry name" value="NA-bd_OB-fold"/>
</dbReference>
<dbReference type="InterPro" id="IPR003871">
    <property type="entry name" value="RFA1B/D_OB_1st"/>
</dbReference>
<name>A0A9D5A3Y0_PEA</name>
<accession>A0A9D5A3Y0</accession>
<dbReference type="SUPFAM" id="SSF50249">
    <property type="entry name" value="Nucleic acid-binding proteins"/>
    <property type="match status" value="1"/>
</dbReference>
<proteinExistence type="predicted"/>
<evidence type="ECO:0000259" key="1">
    <source>
        <dbReference type="Pfam" id="PF02721"/>
    </source>
</evidence>
<sequence>MARPFEKIVDINETKELWKVAVKVHHKWTVISNNREHIELIFIDVDISGADFHVIVPTALKITFDSVLLVNNTYTVMNFLPQINDLMFKTSKHPYVIRFTVGTRVSDINKYEIPGKKLNFKPFAEIISGN</sequence>
<evidence type="ECO:0000313" key="2">
    <source>
        <dbReference type="EMBL" id="KAI5396652.1"/>
    </source>
</evidence>
<comment type="caution">
    <text evidence="2">The sequence shown here is derived from an EMBL/GenBank/DDBJ whole genome shotgun (WGS) entry which is preliminary data.</text>
</comment>
<reference evidence="2 3" key="1">
    <citation type="journal article" date="2022" name="Nat. Genet.">
        <title>Improved pea reference genome and pan-genome highlight genomic features and evolutionary characteristics.</title>
        <authorList>
            <person name="Yang T."/>
            <person name="Liu R."/>
            <person name="Luo Y."/>
            <person name="Hu S."/>
            <person name="Wang D."/>
            <person name="Wang C."/>
            <person name="Pandey M.K."/>
            <person name="Ge S."/>
            <person name="Xu Q."/>
            <person name="Li N."/>
            <person name="Li G."/>
            <person name="Huang Y."/>
            <person name="Saxena R.K."/>
            <person name="Ji Y."/>
            <person name="Li M."/>
            <person name="Yan X."/>
            <person name="He Y."/>
            <person name="Liu Y."/>
            <person name="Wang X."/>
            <person name="Xiang C."/>
            <person name="Varshney R.K."/>
            <person name="Ding H."/>
            <person name="Gao S."/>
            <person name="Zong X."/>
        </authorList>
    </citation>
    <scope>NUCLEOTIDE SEQUENCE [LARGE SCALE GENOMIC DNA]</scope>
    <source>
        <strain evidence="2 3">cv. Zhongwan 6</strain>
    </source>
</reference>
<dbReference type="Proteomes" id="UP001058974">
    <property type="component" value="Chromosome 6"/>
</dbReference>
<dbReference type="Pfam" id="PF02721">
    <property type="entry name" value="DUF223"/>
    <property type="match status" value="1"/>
</dbReference>
<evidence type="ECO:0000313" key="3">
    <source>
        <dbReference type="Proteomes" id="UP001058974"/>
    </source>
</evidence>
<dbReference type="Gene3D" id="2.40.50.140">
    <property type="entry name" value="Nucleic acid-binding proteins"/>
    <property type="match status" value="1"/>
</dbReference>
<feature type="domain" description="Replication protein A 70 kDa DNA-binding subunit B/D first OB fold" evidence="1">
    <location>
        <begin position="5"/>
        <end position="106"/>
    </location>
</feature>
<gene>
    <name evidence="2" type="ORF">KIW84_062749</name>
</gene>
<protein>
    <recommendedName>
        <fullName evidence="1">Replication protein A 70 kDa DNA-binding subunit B/D first OB fold domain-containing protein</fullName>
    </recommendedName>
</protein>
<dbReference type="AlphaFoldDB" id="A0A9D5A3Y0"/>